<protein>
    <submittedName>
        <fullName evidence="1">Uncharacterized protein</fullName>
    </submittedName>
</protein>
<reference evidence="1" key="1">
    <citation type="submission" date="2018-02" db="EMBL/GenBank/DDBJ databases">
        <title>The genomes of Aspergillus section Nigri reveals drivers in fungal speciation.</title>
        <authorList>
            <consortium name="DOE Joint Genome Institute"/>
            <person name="Vesth T.C."/>
            <person name="Nybo J."/>
            <person name="Theobald S."/>
            <person name="Brandl J."/>
            <person name="Frisvad J.C."/>
            <person name="Nielsen K.F."/>
            <person name="Lyhne E.K."/>
            <person name="Kogle M.E."/>
            <person name="Kuo A."/>
            <person name="Riley R."/>
            <person name="Clum A."/>
            <person name="Nolan M."/>
            <person name="Lipzen A."/>
            <person name="Salamov A."/>
            <person name="Henrissat B."/>
            <person name="Wiebenga A."/>
            <person name="De vries R.P."/>
            <person name="Grigoriev I.V."/>
            <person name="Mortensen U.H."/>
            <person name="Andersen M.R."/>
            <person name="Baker S.E."/>
        </authorList>
    </citation>
    <scope>NUCLEOTIDE SEQUENCE</scope>
    <source>
        <strain evidence="1">CBS 121060</strain>
    </source>
</reference>
<dbReference type="Proteomes" id="UP000249661">
    <property type="component" value="Unassembled WGS sequence"/>
</dbReference>
<name>A0ACD1H5Y6_9EURO</name>
<sequence>MSARSGMEGFCKVCLHANNEHYTAPCPATGCLNRWKECTASNCFRERPKGSKGAKGSKASKGSKALPYRVCFGCKDHPACRENLDFSGDQVDVPEKQNEDYAATGTAGGQDAEGNWTR</sequence>
<dbReference type="EMBL" id="KZ824963">
    <property type="protein sequence ID" value="RAH68910.1"/>
    <property type="molecule type" value="Genomic_DNA"/>
</dbReference>
<keyword evidence="2" id="KW-1185">Reference proteome</keyword>
<evidence type="ECO:0000313" key="2">
    <source>
        <dbReference type="Proteomes" id="UP000249661"/>
    </source>
</evidence>
<evidence type="ECO:0000313" key="1">
    <source>
        <dbReference type="EMBL" id="RAH68910.1"/>
    </source>
</evidence>
<organism evidence="1 2">
    <name type="scientific">Aspergillus aculeatinus CBS 121060</name>
    <dbReference type="NCBI Taxonomy" id="1448322"/>
    <lineage>
        <taxon>Eukaryota</taxon>
        <taxon>Fungi</taxon>
        <taxon>Dikarya</taxon>
        <taxon>Ascomycota</taxon>
        <taxon>Pezizomycotina</taxon>
        <taxon>Eurotiomycetes</taxon>
        <taxon>Eurotiomycetidae</taxon>
        <taxon>Eurotiales</taxon>
        <taxon>Aspergillaceae</taxon>
        <taxon>Aspergillus</taxon>
        <taxon>Aspergillus subgen. Circumdati</taxon>
    </lineage>
</organism>
<gene>
    <name evidence="1" type="ORF">BO66DRAFT_117320</name>
</gene>
<proteinExistence type="predicted"/>
<accession>A0ACD1H5Y6</accession>